<evidence type="ECO:0000256" key="5">
    <source>
        <dbReference type="ARBA" id="ARBA00023136"/>
    </source>
</evidence>
<feature type="transmembrane region" description="Helical" evidence="6">
    <location>
        <begin position="502"/>
        <end position="520"/>
    </location>
</feature>
<feature type="transmembrane region" description="Helical" evidence="6">
    <location>
        <begin position="421"/>
        <end position="452"/>
    </location>
</feature>
<feature type="transmembrane region" description="Helical" evidence="6">
    <location>
        <begin position="80"/>
        <end position="99"/>
    </location>
</feature>
<gene>
    <name evidence="7" type="ORF">OSB1V03_LOCUS13029</name>
</gene>
<dbReference type="AlphaFoldDB" id="A0A7R9Q550"/>
<evidence type="ECO:0000256" key="2">
    <source>
        <dbReference type="ARBA" id="ARBA00006772"/>
    </source>
</evidence>
<keyword evidence="8" id="KW-1185">Reference proteome</keyword>
<feature type="transmembrane region" description="Helical" evidence="6">
    <location>
        <begin position="464"/>
        <end position="490"/>
    </location>
</feature>
<dbReference type="InterPro" id="IPR001898">
    <property type="entry name" value="SLC13A/DASS"/>
</dbReference>
<keyword evidence="3 6" id="KW-0812">Transmembrane</keyword>
<dbReference type="EMBL" id="OC865869">
    <property type="protein sequence ID" value="CAD7632627.1"/>
    <property type="molecule type" value="Genomic_DNA"/>
</dbReference>
<dbReference type="GO" id="GO:0015141">
    <property type="term" value="F:succinate transmembrane transporter activity"/>
    <property type="evidence" value="ECO:0007669"/>
    <property type="project" value="TreeGrafter"/>
</dbReference>
<keyword evidence="5 6" id="KW-0472">Membrane</keyword>
<sequence length="551" mass="60977">MTSIEGLWAIRSYICAWIIPLLLLPILFVTTTPAGKCAYVVLVMSFYWFSEAIPISVTALLPMVLFPLLGVLSSDQTAKAYVNGTVMIFLGSLIAAAAVEKSLLHKRIALKVLLVTGTSPKRLLFGFMFTTAFLSMWISNLAATALMIPIINAALDQIKQRKSKSYGTLTQSNVLTMEFREGQYKSQVRRTSATHIRIDDECQESMTKSVFLGVCYAANIGGTGTLTGTSTNLILNGILKENPISFSDWIIFNAPGMFLLVFITWAFIVSFFMKTSEDSLTAEKDNEAVYKAIKYKYDELGSISFYEFSVLVLFILLLLLWFFRDPDFLKGWAVYLNGEHNFIKDSCPAIFIVMFFFIIPANPTNLRQSAPLLDWKTTQESVAWGIILLIGGGFAMAEGAEVSGLSTWMGTQLTVLEHLSPFAITLIVCIIALMVTEVASNTATCTIMLPVIKRMAIELNMSPLSVMLPVTLVCSYAFMLPVASGTNAIIFETAKMRNKDMVIPGLFMKIICLSVTLFMINTWGTVVLDLDGFHYNGTHSYDGQPLTTLRA</sequence>
<feature type="transmembrane region" description="Helical" evidence="6">
    <location>
        <begin position="46"/>
        <end position="68"/>
    </location>
</feature>
<proteinExistence type="inferred from homology"/>
<feature type="transmembrane region" description="Helical" evidence="6">
    <location>
        <begin position="381"/>
        <end position="400"/>
    </location>
</feature>
<dbReference type="PANTHER" id="PTHR10283">
    <property type="entry name" value="SOLUTE CARRIER FAMILY 13 MEMBER"/>
    <property type="match status" value="1"/>
</dbReference>
<name>A0A7R9Q550_9ACAR</name>
<dbReference type="Pfam" id="PF00939">
    <property type="entry name" value="Na_sulph_symp"/>
    <property type="match status" value="1"/>
</dbReference>
<dbReference type="PANTHER" id="PTHR10283:SF82">
    <property type="entry name" value="SOLUTE CARRIER FAMILY 13 MEMBER 2"/>
    <property type="match status" value="1"/>
</dbReference>
<evidence type="ECO:0000256" key="4">
    <source>
        <dbReference type="ARBA" id="ARBA00022989"/>
    </source>
</evidence>
<evidence type="ECO:0000256" key="1">
    <source>
        <dbReference type="ARBA" id="ARBA00004141"/>
    </source>
</evidence>
<reference evidence="7" key="1">
    <citation type="submission" date="2020-11" db="EMBL/GenBank/DDBJ databases">
        <authorList>
            <person name="Tran Van P."/>
        </authorList>
    </citation>
    <scope>NUCLEOTIDE SEQUENCE</scope>
</reference>
<dbReference type="GO" id="GO:0005886">
    <property type="term" value="C:plasma membrane"/>
    <property type="evidence" value="ECO:0007669"/>
    <property type="project" value="TreeGrafter"/>
</dbReference>
<keyword evidence="4 6" id="KW-1133">Transmembrane helix</keyword>
<feature type="transmembrane region" description="Helical" evidence="6">
    <location>
        <begin position="123"/>
        <end position="155"/>
    </location>
</feature>
<evidence type="ECO:0000256" key="6">
    <source>
        <dbReference type="SAM" id="Phobius"/>
    </source>
</evidence>
<accession>A0A7R9Q550</accession>
<feature type="transmembrane region" description="Helical" evidence="6">
    <location>
        <begin position="249"/>
        <end position="273"/>
    </location>
</feature>
<dbReference type="CDD" id="cd01115">
    <property type="entry name" value="SLC13_permease"/>
    <property type="match status" value="1"/>
</dbReference>
<evidence type="ECO:0000256" key="3">
    <source>
        <dbReference type="ARBA" id="ARBA00022692"/>
    </source>
</evidence>
<evidence type="ECO:0000313" key="7">
    <source>
        <dbReference type="EMBL" id="CAD7632627.1"/>
    </source>
</evidence>
<feature type="transmembrane region" description="Helical" evidence="6">
    <location>
        <begin position="12"/>
        <end position="34"/>
    </location>
</feature>
<feature type="transmembrane region" description="Helical" evidence="6">
    <location>
        <begin position="342"/>
        <end position="361"/>
    </location>
</feature>
<feature type="transmembrane region" description="Helical" evidence="6">
    <location>
        <begin position="303"/>
        <end position="322"/>
    </location>
</feature>
<comment type="similarity">
    <text evidence="2">Belongs to the SLC13A/DASS transporter (TC 2.A.47) family. NADC subfamily.</text>
</comment>
<comment type="subcellular location">
    <subcellularLocation>
        <location evidence="1">Membrane</location>
        <topology evidence="1">Multi-pass membrane protein</topology>
    </subcellularLocation>
</comment>
<organism evidence="7">
    <name type="scientific">Medioppia subpectinata</name>
    <dbReference type="NCBI Taxonomy" id="1979941"/>
    <lineage>
        <taxon>Eukaryota</taxon>
        <taxon>Metazoa</taxon>
        <taxon>Ecdysozoa</taxon>
        <taxon>Arthropoda</taxon>
        <taxon>Chelicerata</taxon>
        <taxon>Arachnida</taxon>
        <taxon>Acari</taxon>
        <taxon>Acariformes</taxon>
        <taxon>Sarcoptiformes</taxon>
        <taxon>Oribatida</taxon>
        <taxon>Brachypylina</taxon>
        <taxon>Oppioidea</taxon>
        <taxon>Oppiidae</taxon>
        <taxon>Medioppia</taxon>
    </lineage>
</organism>
<protein>
    <submittedName>
        <fullName evidence="7">Uncharacterized protein</fullName>
    </submittedName>
</protein>
<dbReference type="EMBL" id="CAJPIZ010011294">
    <property type="protein sequence ID" value="CAG2113057.1"/>
    <property type="molecule type" value="Genomic_DNA"/>
</dbReference>
<dbReference type="GO" id="GO:0015137">
    <property type="term" value="F:citrate transmembrane transporter activity"/>
    <property type="evidence" value="ECO:0007669"/>
    <property type="project" value="TreeGrafter"/>
</dbReference>
<evidence type="ECO:0000313" key="8">
    <source>
        <dbReference type="Proteomes" id="UP000759131"/>
    </source>
</evidence>
<dbReference type="OrthoDB" id="6493944at2759"/>
<dbReference type="Proteomes" id="UP000759131">
    <property type="component" value="Unassembled WGS sequence"/>
</dbReference>